<comment type="caution">
    <text evidence="13">The sequence shown here is derived from an EMBL/GenBank/DDBJ whole genome shotgun (WGS) entry which is preliminary data.</text>
</comment>
<dbReference type="FunFam" id="2.60.120.1030:FF:000001">
    <property type="entry name" value="Protein CLP1 homolog 5"/>
    <property type="match status" value="1"/>
</dbReference>
<dbReference type="Gene3D" id="3.40.50.300">
    <property type="entry name" value="P-loop containing nucleotide triphosphate hydrolases"/>
    <property type="match status" value="1"/>
</dbReference>
<dbReference type="InterPro" id="IPR038239">
    <property type="entry name" value="Clp1_N_sf"/>
</dbReference>
<dbReference type="Gene3D" id="2.40.30.330">
    <property type="entry name" value="Pre-mRNA cleavage complex subunit Clp1, C-terminal domain"/>
    <property type="match status" value="1"/>
</dbReference>
<comment type="subcellular location">
    <subcellularLocation>
        <location evidence="2 9">Nucleus</location>
    </subcellularLocation>
</comment>
<accession>A0A1J9R4M9</accession>
<evidence type="ECO:0000256" key="1">
    <source>
        <dbReference type="ARBA" id="ARBA00003798"/>
    </source>
</evidence>
<feature type="domain" description="Clp1 N-terminal" evidence="11">
    <location>
        <begin position="46"/>
        <end position="137"/>
    </location>
</feature>
<dbReference type="Gene3D" id="2.60.120.1030">
    <property type="entry name" value="Clp1, DNA binding domain"/>
    <property type="match status" value="1"/>
</dbReference>
<keyword evidence="7 9" id="KW-0067">ATP-binding</keyword>
<keyword evidence="6 9" id="KW-0547">Nucleotide-binding</keyword>
<evidence type="ECO:0000256" key="6">
    <source>
        <dbReference type="ARBA" id="ARBA00022741"/>
    </source>
</evidence>
<dbReference type="InterPro" id="IPR032319">
    <property type="entry name" value="CLP1_P"/>
</dbReference>
<comment type="subunit">
    <text evidence="9">Component of a pre-mRNA cleavage factor complex. Interacts directly with PCF11.</text>
</comment>
<feature type="binding site" evidence="9">
    <location>
        <position position="51"/>
    </location>
    <ligand>
        <name>ATP</name>
        <dbReference type="ChEBI" id="CHEBI:30616"/>
    </ligand>
</feature>
<protein>
    <recommendedName>
        <fullName evidence="4">Polynucleotide 5'-hydroxyl-kinase GRC3</fullName>
    </recommendedName>
    <alternativeName>
        <fullName evidence="3">Polynucleotide 5'-hydroxyl-kinase grc3</fullName>
    </alternativeName>
</protein>
<dbReference type="InterPro" id="IPR045116">
    <property type="entry name" value="Clp1/Grc3"/>
</dbReference>
<dbReference type="InterPro" id="IPR038238">
    <property type="entry name" value="Clp1_C_sf"/>
</dbReference>
<keyword evidence="14" id="KW-1185">Reference proteome</keyword>
<dbReference type="Pfam" id="PF16573">
    <property type="entry name" value="CLP1_N"/>
    <property type="match status" value="1"/>
</dbReference>
<sequence>MSVPGLSLPGLSMSASAAAAAAASSSAAASAADMLAPASAPRVQDLAPGTEYRFEVPFNATLTVKLLNGTAECFGTELACNAKEPYAFRAGTKAAIYTWHGCRLQVEGDVESEYQAEETPMVEYANVHFALEQMRNAVGAAASAQYQQQESGYNNGGGEKPIGPRVLVVGPENAGKTSLVRLLTAYAVKMGRQPVLVNLDPRQGMLSPPGSLATAAVASVLDVEEGWGSSPINGPSPVPVKMPLVYHYGLGSPDDNPKMYRGLVTRLALAVTSRLGEDDDVRRSGCFIDTPGALSVDKRGVYENIQHVVSEFSVNVILVLGSERLYSDLSRRFSRPGEDPVQVVKLDKSGGCVDRDESYMKALRQMQVRSYFFGQGWTTLSPHTQRVDFNSLHVFRTVDTSATNPASSFLPGGEADDDAEPSGRLYDKIKPSLMIQNGLLAITHAEPSDSYEHIRDSSVMGYVYIADVDEAKQNVKLLAPLSGQIPRSAMILGNWPEDVAGLVG</sequence>
<dbReference type="PANTHER" id="PTHR12755:SF6">
    <property type="entry name" value="POLYRIBONUCLEOTIDE 5'-HYDROXYL-KINASE CLP1"/>
    <property type="match status" value="1"/>
</dbReference>
<evidence type="ECO:0000256" key="9">
    <source>
        <dbReference type="HAMAP-Rule" id="MF_03035"/>
    </source>
</evidence>
<dbReference type="OrthoDB" id="258143at2759"/>
<dbReference type="InterPro" id="IPR028606">
    <property type="entry name" value="Clp1"/>
</dbReference>
<keyword evidence="5 9" id="KW-0507">mRNA processing</keyword>
<dbReference type="InterPro" id="IPR010655">
    <property type="entry name" value="Clp1_C"/>
</dbReference>
<dbReference type="Proteomes" id="UP000183809">
    <property type="component" value="Unassembled WGS sequence"/>
</dbReference>
<evidence type="ECO:0000256" key="7">
    <source>
        <dbReference type="ARBA" id="ARBA00022840"/>
    </source>
</evidence>
<name>A0A1J9R4M9_9PEZI</name>
<keyword evidence="8 9" id="KW-0539">Nucleus</keyword>
<proteinExistence type="inferred from homology"/>
<evidence type="ECO:0000259" key="12">
    <source>
        <dbReference type="Pfam" id="PF16575"/>
    </source>
</evidence>
<dbReference type="GO" id="GO:0005849">
    <property type="term" value="C:mRNA cleavage factor complex"/>
    <property type="evidence" value="ECO:0007669"/>
    <property type="project" value="UniProtKB-UniRule"/>
</dbReference>
<feature type="binding site" evidence="9">
    <location>
        <position position="93"/>
    </location>
    <ligand>
        <name>ATP</name>
        <dbReference type="ChEBI" id="CHEBI:30616"/>
    </ligand>
</feature>
<evidence type="ECO:0000259" key="11">
    <source>
        <dbReference type="Pfam" id="PF16573"/>
    </source>
</evidence>
<evidence type="ECO:0000313" key="13">
    <source>
        <dbReference type="EMBL" id="OJD36422.1"/>
    </source>
</evidence>
<dbReference type="EMBL" id="MNUE01000011">
    <property type="protein sequence ID" value="OJD36422.1"/>
    <property type="molecule type" value="Genomic_DNA"/>
</dbReference>
<comment type="function">
    <text evidence="9">Required for endonucleolytic cleavage during polyadenylation-dependent pre-mRNA 3'-end formation.</text>
</comment>
<evidence type="ECO:0000256" key="2">
    <source>
        <dbReference type="ARBA" id="ARBA00004123"/>
    </source>
</evidence>
<evidence type="ECO:0000313" key="14">
    <source>
        <dbReference type="Proteomes" id="UP000183809"/>
    </source>
</evidence>
<dbReference type="STRING" id="236234.A0A1J9R4M9"/>
<dbReference type="PANTHER" id="PTHR12755">
    <property type="entry name" value="CLEAVAGE/POLYADENYLATION FACTOR IA SUBUNIT CLP1P"/>
    <property type="match status" value="1"/>
</dbReference>
<dbReference type="Pfam" id="PF06807">
    <property type="entry name" value="Clp1"/>
    <property type="match status" value="1"/>
</dbReference>
<dbReference type="SUPFAM" id="SSF52540">
    <property type="entry name" value="P-loop containing nucleoside triphosphate hydrolases"/>
    <property type="match status" value="1"/>
</dbReference>
<dbReference type="InterPro" id="IPR032324">
    <property type="entry name" value="Clp1_N"/>
</dbReference>
<dbReference type="GO" id="GO:0006388">
    <property type="term" value="P:tRNA splicing, via endonucleolytic cleavage and ligation"/>
    <property type="evidence" value="ECO:0007669"/>
    <property type="project" value="TreeGrafter"/>
</dbReference>
<dbReference type="GO" id="GO:0005524">
    <property type="term" value="F:ATP binding"/>
    <property type="evidence" value="ECO:0007669"/>
    <property type="project" value="UniProtKB-UniRule"/>
</dbReference>
<evidence type="ECO:0000256" key="4">
    <source>
        <dbReference type="ARBA" id="ARBA00019824"/>
    </source>
</evidence>
<dbReference type="AlphaFoldDB" id="A0A1J9R4M9"/>
<organism evidence="13 14">
    <name type="scientific">Diplodia corticola</name>
    <dbReference type="NCBI Taxonomy" id="236234"/>
    <lineage>
        <taxon>Eukaryota</taxon>
        <taxon>Fungi</taxon>
        <taxon>Dikarya</taxon>
        <taxon>Ascomycota</taxon>
        <taxon>Pezizomycotina</taxon>
        <taxon>Dothideomycetes</taxon>
        <taxon>Dothideomycetes incertae sedis</taxon>
        <taxon>Botryosphaeriales</taxon>
        <taxon>Botryosphaeriaceae</taxon>
        <taxon>Diplodia</taxon>
    </lineage>
</organism>
<gene>
    <name evidence="9" type="primary">CLP1</name>
    <name evidence="13" type="ORF">BKCO1_11000140</name>
</gene>
<dbReference type="GO" id="GO:0051731">
    <property type="term" value="F:polynucleotide 5'-hydroxyl-kinase activity"/>
    <property type="evidence" value="ECO:0007669"/>
    <property type="project" value="InterPro"/>
</dbReference>
<evidence type="ECO:0000256" key="5">
    <source>
        <dbReference type="ARBA" id="ARBA00022664"/>
    </source>
</evidence>
<dbReference type="GO" id="GO:0031124">
    <property type="term" value="P:mRNA 3'-end processing"/>
    <property type="evidence" value="ECO:0007669"/>
    <property type="project" value="UniProtKB-UniRule"/>
</dbReference>
<comment type="function">
    <text evidence="1">Polynucleotide 5'-kinase involved in rRNA processing.</text>
</comment>
<evidence type="ECO:0000256" key="3">
    <source>
        <dbReference type="ARBA" id="ARBA00018706"/>
    </source>
</evidence>
<reference evidence="13 14" key="1">
    <citation type="submission" date="2016-10" db="EMBL/GenBank/DDBJ databases">
        <title>Proteomics and genomics reveal pathogen-plant mechanisms compatible with a hemibiotrophic lifestyle of Diplodia corticola.</title>
        <authorList>
            <person name="Fernandes I."/>
            <person name="De Jonge R."/>
            <person name="Van De Peer Y."/>
            <person name="Devreese B."/>
            <person name="Alves A."/>
            <person name="Esteves A.C."/>
        </authorList>
    </citation>
    <scope>NUCLEOTIDE SEQUENCE [LARGE SCALE GENOMIC DNA]</scope>
    <source>
        <strain evidence="13 14">CBS 112549</strain>
    </source>
</reference>
<evidence type="ECO:0000256" key="8">
    <source>
        <dbReference type="ARBA" id="ARBA00023242"/>
    </source>
</evidence>
<dbReference type="Pfam" id="PF16575">
    <property type="entry name" value="CLP1_P"/>
    <property type="match status" value="1"/>
</dbReference>
<dbReference type="HAMAP" id="MF_03035">
    <property type="entry name" value="Clp1"/>
    <property type="match status" value="1"/>
</dbReference>
<dbReference type="InterPro" id="IPR027417">
    <property type="entry name" value="P-loop_NTPase"/>
</dbReference>
<comment type="similarity">
    <text evidence="9">Belongs to the Clp1 family. Clp1 subfamily.</text>
</comment>
<feature type="domain" description="Clp1 C-terminal" evidence="10">
    <location>
        <begin position="380"/>
        <end position="497"/>
    </location>
</feature>
<feature type="domain" description="Clp1 P-loop" evidence="12">
    <location>
        <begin position="170"/>
        <end position="373"/>
    </location>
</feature>
<evidence type="ECO:0000259" key="10">
    <source>
        <dbReference type="Pfam" id="PF06807"/>
    </source>
</evidence>
<feature type="binding site" evidence="9">
    <location>
        <begin position="173"/>
        <end position="178"/>
    </location>
    <ligand>
        <name>ATP</name>
        <dbReference type="ChEBI" id="CHEBI:30616"/>
    </ligand>
</feature>